<dbReference type="InterPro" id="IPR036291">
    <property type="entry name" value="NAD(P)-bd_dom_sf"/>
</dbReference>
<dbReference type="GO" id="GO:0016491">
    <property type="term" value="F:oxidoreductase activity"/>
    <property type="evidence" value="ECO:0007669"/>
    <property type="project" value="UniProtKB-KW"/>
</dbReference>
<dbReference type="PANTHER" id="PTHR43477:SF1">
    <property type="entry name" value="DIHYDROANTICAPSIN 7-DEHYDROGENASE"/>
    <property type="match status" value="1"/>
</dbReference>
<protein>
    <recommendedName>
        <fullName evidence="4">SDR family oxidoreductase</fullName>
    </recommendedName>
</protein>
<organism evidence="3">
    <name type="scientific">marine metagenome</name>
    <dbReference type="NCBI Taxonomy" id="408172"/>
    <lineage>
        <taxon>unclassified sequences</taxon>
        <taxon>metagenomes</taxon>
        <taxon>ecological metagenomes</taxon>
    </lineage>
</organism>
<evidence type="ECO:0008006" key="4">
    <source>
        <dbReference type="Google" id="ProtNLM"/>
    </source>
</evidence>
<sequence length="263" mass="29085">MKKSDANNAEYSLFPEGSVLVIGGNGGIGEAICTNFADQQVPVIFTFYQNKKSAQSLQQKIKELGGKATCSQLDLSNKNQVEDFFMRLEKSKSKIHSIVNATGSNIRMKWINELTYEEWDNVMRSDADGFFNLLKNSLPLMRKFGGSYTTLSSIGLSRWPSKDVLSVAPKAAIDALITGIAREEGKNNIRSNSIQLGIIEAGIFLRLKGKDYDDRYIEAAKNNTALKRLGTAQDVADAVIFLSSNRAKYITGQTLYLDGGYRI</sequence>
<dbReference type="EMBL" id="UINC01015634">
    <property type="protein sequence ID" value="SVA65699.1"/>
    <property type="molecule type" value="Genomic_DNA"/>
</dbReference>
<name>A0A381XLW5_9ZZZZ</name>
<dbReference type="PANTHER" id="PTHR43477">
    <property type="entry name" value="DIHYDROANTICAPSIN 7-DEHYDROGENASE"/>
    <property type="match status" value="1"/>
</dbReference>
<dbReference type="InterPro" id="IPR002347">
    <property type="entry name" value="SDR_fam"/>
</dbReference>
<gene>
    <name evidence="3" type="ORF">METZ01_LOCUS118553</name>
</gene>
<accession>A0A381XLW5</accession>
<comment type="similarity">
    <text evidence="1">Belongs to the short-chain dehydrogenases/reductases (SDR) family.</text>
</comment>
<dbReference type="Gene3D" id="3.40.50.720">
    <property type="entry name" value="NAD(P)-binding Rossmann-like Domain"/>
    <property type="match status" value="1"/>
</dbReference>
<evidence type="ECO:0000256" key="1">
    <source>
        <dbReference type="ARBA" id="ARBA00006484"/>
    </source>
</evidence>
<dbReference type="Pfam" id="PF13561">
    <property type="entry name" value="adh_short_C2"/>
    <property type="match status" value="1"/>
</dbReference>
<keyword evidence="2" id="KW-0560">Oxidoreductase</keyword>
<proteinExistence type="inferred from homology"/>
<dbReference type="AlphaFoldDB" id="A0A381XLW5"/>
<evidence type="ECO:0000313" key="3">
    <source>
        <dbReference type="EMBL" id="SVA65699.1"/>
    </source>
</evidence>
<evidence type="ECO:0000256" key="2">
    <source>
        <dbReference type="ARBA" id="ARBA00023002"/>
    </source>
</evidence>
<dbReference type="InterPro" id="IPR051122">
    <property type="entry name" value="SDR_DHRS6-like"/>
</dbReference>
<dbReference type="SUPFAM" id="SSF51735">
    <property type="entry name" value="NAD(P)-binding Rossmann-fold domains"/>
    <property type="match status" value="1"/>
</dbReference>
<dbReference type="PRINTS" id="PR00081">
    <property type="entry name" value="GDHRDH"/>
</dbReference>
<reference evidence="3" key="1">
    <citation type="submission" date="2018-05" db="EMBL/GenBank/DDBJ databases">
        <authorList>
            <person name="Lanie J.A."/>
            <person name="Ng W.-L."/>
            <person name="Kazmierczak K.M."/>
            <person name="Andrzejewski T.M."/>
            <person name="Davidsen T.M."/>
            <person name="Wayne K.J."/>
            <person name="Tettelin H."/>
            <person name="Glass J.I."/>
            <person name="Rusch D."/>
            <person name="Podicherti R."/>
            <person name="Tsui H.-C.T."/>
            <person name="Winkler M.E."/>
        </authorList>
    </citation>
    <scope>NUCLEOTIDE SEQUENCE</scope>
</reference>